<evidence type="ECO:0000256" key="12">
    <source>
        <dbReference type="ARBA" id="ARBA00053449"/>
    </source>
</evidence>
<comment type="similarity">
    <text evidence="4">Belongs to the DHPS family.</text>
</comment>
<dbReference type="InterPro" id="IPR000489">
    <property type="entry name" value="Pterin-binding_dom"/>
</dbReference>
<evidence type="ECO:0000256" key="3">
    <source>
        <dbReference type="ARBA" id="ARBA00004763"/>
    </source>
</evidence>
<dbReference type="InterPro" id="IPR045031">
    <property type="entry name" value="DHP_synth-like"/>
</dbReference>
<evidence type="ECO:0000256" key="5">
    <source>
        <dbReference type="ARBA" id="ARBA00012458"/>
    </source>
</evidence>
<evidence type="ECO:0000256" key="7">
    <source>
        <dbReference type="ARBA" id="ARBA00022679"/>
    </source>
</evidence>
<dbReference type="SUPFAM" id="SSF51717">
    <property type="entry name" value="Dihydropteroate synthetase-like"/>
    <property type="match status" value="1"/>
</dbReference>
<evidence type="ECO:0000313" key="14">
    <source>
        <dbReference type="EMBL" id="HIU92312.1"/>
    </source>
</evidence>
<comment type="caution">
    <text evidence="14">The sequence shown here is derived from an EMBL/GenBank/DDBJ whole genome shotgun (WGS) entry which is preliminary data.</text>
</comment>
<evidence type="ECO:0000256" key="11">
    <source>
        <dbReference type="ARBA" id="ARBA00030193"/>
    </source>
</evidence>
<proteinExistence type="inferred from homology"/>
<keyword evidence="9" id="KW-0460">Magnesium</keyword>
<dbReference type="PROSITE" id="PS00792">
    <property type="entry name" value="DHPS_1"/>
    <property type="match status" value="1"/>
</dbReference>
<evidence type="ECO:0000256" key="2">
    <source>
        <dbReference type="ARBA" id="ARBA00001946"/>
    </source>
</evidence>
<organism evidence="14 15">
    <name type="scientific">Candidatus Limenecus avicola</name>
    <dbReference type="NCBI Taxonomy" id="2840847"/>
    <lineage>
        <taxon>Bacteria</taxon>
        <taxon>Bacillati</taxon>
        <taxon>Bacillota</taxon>
        <taxon>Clostridia</taxon>
        <taxon>Eubacteriales</taxon>
        <taxon>Clostridiaceae</taxon>
        <taxon>Clostridiaceae incertae sedis</taxon>
        <taxon>Candidatus Limenecus</taxon>
    </lineage>
</organism>
<dbReference type="GO" id="GO:0046872">
    <property type="term" value="F:metal ion binding"/>
    <property type="evidence" value="ECO:0007669"/>
    <property type="project" value="UniProtKB-KW"/>
</dbReference>
<dbReference type="GO" id="GO:0046656">
    <property type="term" value="P:folic acid biosynthetic process"/>
    <property type="evidence" value="ECO:0007669"/>
    <property type="project" value="UniProtKB-KW"/>
</dbReference>
<comment type="catalytic activity">
    <reaction evidence="1">
        <text>(7,8-dihydropterin-6-yl)methyl diphosphate + 4-aminobenzoate = 7,8-dihydropteroate + diphosphate</text>
        <dbReference type="Rhea" id="RHEA:19949"/>
        <dbReference type="ChEBI" id="CHEBI:17836"/>
        <dbReference type="ChEBI" id="CHEBI:17839"/>
        <dbReference type="ChEBI" id="CHEBI:33019"/>
        <dbReference type="ChEBI" id="CHEBI:72950"/>
        <dbReference type="EC" id="2.5.1.15"/>
    </reaction>
</comment>
<dbReference type="GO" id="GO:0004156">
    <property type="term" value="F:dihydropteroate synthase activity"/>
    <property type="evidence" value="ECO:0007669"/>
    <property type="project" value="UniProtKB-EC"/>
</dbReference>
<dbReference type="GO" id="GO:0046654">
    <property type="term" value="P:tetrahydrofolate biosynthetic process"/>
    <property type="evidence" value="ECO:0007669"/>
    <property type="project" value="TreeGrafter"/>
</dbReference>
<accession>A0A9D1MZG9</accession>
<evidence type="ECO:0000256" key="9">
    <source>
        <dbReference type="ARBA" id="ARBA00022842"/>
    </source>
</evidence>
<dbReference type="PANTHER" id="PTHR20941:SF1">
    <property type="entry name" value="FOLIC ACID SYNTHESIS PROTEIN FOL1"/>
    <property type="match status" value="1"/>
</dbReference>
<reference evidence="14" key="2">
    <citation type="journal article" date="2021" name="PeerJ">
        <title>Extensive microbial diversity within the chicken gut microbiome revealed by metagenomics and culture.</title>
        <authorList>
            <person name="Gilroy R."/>
            <person name="Ravi A."/>
            <person name="Getino M."/>
            <person name="Pursley I."/>
            <person name="Horton D.L."/>
            <person name="Alikhan N.F."/>
            <person name="Baker D."/>
            <person name="Gharbi K."/>
            <person name="Hall N."/>
            <person name="Watson M."/>
            <person name="Adriaenssens E.M."/>
            <person name="Foster-Nyarko E."/>
            <person name="Jarju S."/>
            <person name="Secka A."/>
            <person name="Antonio M."/>
            <person name="Oren A."/>
            <person name="Chaudhuri R.R."/>
            <person name="La Ragione R."/>
            <person name="Hildebrand F."/>
            <person name="Pallen M.J."/>
        </authorList>
    </citation>
    <scope>NUCLEOTIDE SEQUENCE</scope>
    <source>
        <strain evidence="14">CHK154-7741</strain>
    </source>
</reference>
<comment type="cofactor">
    <cofactor evidence="2">
        <name>Mg(2+)</name>
        <dbReference type="ChEBI" id="CHEBI:18420"/>
    </cofactor>
</comment>
<comment type="pathway">
    <text evidence="3">Cofactor biosynthesis; tetrahydrofolate biosynthesis; 7,8-dihydrofolate from 2-amino-4-hydroxy-6-hydroxymethyl-7,8-dihydropteridine diphosphate and 4-aminobenzoate: step 1/2.</text>
</comment>
<dbReference type="Proteomes" id="UP000886748">
    <property type="component" value="Unassembled WGS sequence"/>
</dbReference>
<dbReference type="InterPro" id="IPR006390">
    <property type="entry name" value="DHP_synth_dom"/>
</dbReference>
<reference evidence="14" key="1">
    <citation type="submission" date="2020-10" db="EMBL/GenBank/DDBJ databases">
        <authorList>
            <person name="Gilroy R."/>
        </authorList>
    </citation>
    <scope>NUCLEOTIDE SEQUENCE</scope>
    <source>
        <strain evidence="14">CHK154-7741</strain>
    </source>
</reference>
<name>A0A9D1MZG9_9CLOT</name>
<dbReference type="Gene3D" id="3.20.20.20">
    <property type="entry name" value="Dihydropteroate synthase-like"/>
    <property type="match status" value="1"/>
</dbReference>
<gene>
    <name evidence="14" type="primary">folP</name>
    <name evidence="14" type="ORF">IAD26_04155</name>
</gene>
<dbReference type="EMBL" id="DVOD01000030">
    <property type="protein sequence ID" value="HIU92312.1"/>
    <property type="molecule type" value="Genomic_DNA"/>
</dbReference>
<dbReference type="AlphaFoldDB" id="A0A9D1MZG9"/>
<evidence type="ECO:0000259" key="13">
    <source>
        <dbReference type="PROSITE" id="PS50972"/>
    </source>
</evidence>
<protein>
    <recommendedName>
        <fullName evidence="6">Dihydropteroate synthase</fullName>
        <ecNumber evidence="5">2.5.1.15</ecNumber>
    </recommendedName>
    <alternativeName>
        <fullName evidence="11">Dihydropteroate pyrophosphorylase</fullName>
    </alternativeName>
</protein>
<comment type="function">
    <text evidence="12">Catalyzes the condensation of para-aminobenzoate (pABA) with 6-hydroxymethyl-7,8-dihydropterin diphosphate (DHPt-PP) to form 7,8-dihydropteroate (H2Pte), the immediate precursor of folate derivatives.</text>
</comment>
<dbReference type="PROSITE" id="PS00793">
    <property type="entry name" value="DHPS_2"/>
    <property type="match status" value="1"/>
</dbReference>
<evidence type="ECO:0000256" key="4">
    <source>
        <dbReference type="ARBA" id="ARBA00009503"/>
    </source>
</evidence>
<evidence type="ECO:0000313" key="15">
    <source>
        <dbReference type="Proteomes" id="UP000886748"/>
    </source>
</evidence>
<keyword evidence="10" id="KW-0289">Folate biosynthesis</keyword>
<dbReference type="PROSITE" id="PS50972">
    <property type="entry name" value="PTERIN_BINDING"/>
    <property type="match status" value="1"/>
</dbReference>
<dbReference type="CDD" id="cd00739">
    <property type="entry name" value="DHPS"/>
    <property type="match status" value="1"/>
</dbReference>
<keyword evidence="7 14" id="KW-0808">Transferase</keyword>
<dbReference type="PANTHER" id="PTHR20941">
    <property type="entry name" value="FOLATE SYNTHESIS PROTEINS"/>
    <property type="match status" value="1"/>
</dbReference>
<dbReference type="FunFam" id="3.20.20.20:FF:000006">
    <property type="entry name" value="Dihydropteroate synthase"/>
    <property type="match status" value="1"/>
</dbReference>
<dbReference type="EC" id="2.5.1.15" evidence="5"/>
<sequence>MRNDFKIKLINCKEDDLIHIGFDKAYVKKGINKHKFRTIKIYDLNCAQANILKQTALSTGTDCAVHKQVITGKVELSDCILSGTISQLEKICEKLKYQPLKLSSLASQISDTLFYKPETLMIRDIVLDWKTPYIMGILNLTPDSFSDGGKYNTTEKAINHYKKMIEDGADIIDIGGESTRPFSQKITVEEEICRVIPVIEKIRQTDKKTLISIDTRNAKTAQEALKAGADIINDISALDWDKEMLNVIVNNKCPVILNHSSASPDIMQKNTDYTDVVDDVYNYLDEKIDRLTKAGISKNSIIIDPGIGFGKTTEQNFEILKRIQEFKTLGCAILIGHSRKNFIKETINTESKEKLDIATAIISEKLAANGVNILRVHNVVNHDVVKRINNLFI</sequence>
<feature type="domain" description="Pterin-binding" evidence="13">
    <location>
        <begin position="132"/>
        <end position="389"/>
    </location>
</feature>
<dbReference type="NCBIfam" id="TIGR01496">
    <property type="entry name" value="DHPS"/>
    <property type="match status" value="1"/>
</dbReference>
<keyword evidence="8" id="KW-0479">Metal-binding</keyword>
<evidence type="ECO:0000256" key="8">
    <source>
        <dbReference type="ARBA" id="ARBA00022723"/>
    </source>
</evidence>
<dbReference type="Pfam" id="PF00809">
    <property type="entry name" value="Pterin_bind"/>
    <property type="match status" value="1"/>
</dbReference>
<dbReference type="InterPro" id="IPR011005">
    <property type="entry name" value="Dihydropteroate_synth-like_sf"/>
</dbReference>
<evidence type="ECO:0000256" key="10">
    <source>
        <dbReference type="ARBA" id="ARBA00022909"/>
    </source>
</evidence>
<evidence type="ECO:0000256" key="1">
    <source>
        <dbReference type="ARBA" id="ARBA00000012"/>
    </source>
</evidence>
<evidence type="ECO:0000256" key="6">
    <source>
        <dbReference type="ARBA" id="ARBA00016919"/>
    </source>
</evidence>